<keyword evidence="4" id="KW-0274">FAD</keyword>
<keyword evidence="6" id="KW-0732">Signal</keyword>
<dbReference type="SUPFAM" id="SSF56176">
    <property type="entry name" value="FAD-binding/transporter-associated domain-like"/>
    <property type="match status" value="1"/>
</dbReference>
<dbReference type="GO" id="GO:0071949">
    <property type="term" value="F:FAD binding"/>
    <property type="evidence" value="ECO:0007669"/>
    <property type="project" value="InterPro"/>
</dbReference>
<dbReference type="PANTHER" id="PTHR42973">
    <property type="entry name" value="BINDING OXIDOREDUCTASE, PUTATIVE (AFU_ORTHOLOGUE AFUA_1G17690)-RELATED"/>
    <property type="match status" value="1"/>
</dbReference>
<comment type="cofactor">
    <cofactor evidence="1">
        <name>FAD</name>
        <dbReference type="ChEBI" id="CHEBI:57692"/>
    </cofactor>
</comment>
<evidence type="ECO:0000256" key="2">
    <source>
        <dbReference type="ARBA" id="ARBA00005466"/>
    </source>
</evidence>
<reference evidence="9" key="1">
    <citation type="journal article" date="2019" name="bioRxiv">
        <title>Genomics, evolutionary history and diagnostics of the Alternaria alternata species group including apple and Asian pear pathotypes.</title>
        <authorList>
            <person name="Armitage A.D."/>
            <person name="Cockerton H.M."/>
            <person name="Sreenivasaprasad S."/>
            <person name="Woodhall J.W."/>
            <person name="Lane C.R."/>
            <person name="Harrison R.J."/>
            <person name="Clarkson J.P."/>
        </authorList>
    </citation>
    <scope>NUCLEOTIDE SEQUENCE [LARGE SCALE GENOMIC DNA]</scope>
    <source>
        <strain evidence="9">FERA 1082</strain>
    </source>
</reference>
<dbReference type="PROSITE" id="PS51257">
    <property type="entry name" value="PROKAR_LIPOPROTEIN"/>
    <property type="match status" value="1"/>
</dbReference>
<evidence type="ECO:0000259" key="7">
    <source>
        <dbReference type="PROSITE" id="PS51387"/>
    </source>
</evidence>
<dbReference type="InterPro" id="IPR016169">
    <property type="entry name" value="FAD-bd_PCMH_sub2"/>
</dbReference>
<sequence>MLSKVQLAASVLMGCFATALPSSNSSNGALEIFESSLSDLAEVYYPGSEEFANATIRWGAGQTPHYDMIVKVATEKDVQAAILYANANDKPFHAISGAHATTTYLNNITNAVGIYLRGMNDIVIADDGDTALIQGGILNGDVTDFLWAHDKQTMTTACACVGYISPILGGGHGWNQGRYGLASDQLISARMVLANGTAITVNENNPDLFWAIRGAGHNFGVVTEAEIKIYDKKPDVDQWAVSGYFYTHDKMEDVVSVANSWMVMANRSVSLEHYVVFSFDPEVDPVNPIVIIWVIYQGASTVPTQYTDPLVALSPISTDSGVTDLAGVSKYTGADRNGPSCTKGYTRSLVPVSADTYDNPSLRKVLDIMATFPPEFRSSAVLLESYSTNRVGEIPSDSTAYPDRDGQLLFSPFMTYEKDASLDAAAWGFAGEIRDTLIEGTNKTYEAYINYARGDETTEELYGYEAWRLEKLRRLKKEYDPFGKFNFFAPIL</sequence>
<organism evidence="8 9">
    <name type="scientific">Alternaria tenuissima</name>
    <dbReference type="NCBI Taxonomy" id="119927"/>
    <lineage>
        <taxon>Eukaryota</taxon>
        <taxon>Fungi</taxon>
        <taxon>Dikarya</taxon>
        <taxon>Ascomycota</taxon>
        <taxon>Pezizomycotina</taxon>
        <taxon>Dothideomycetes</taxon>
        <taxon>Pleosporomycetidae</taxon>
        <taxon>Pleosporales</taxon>
        <taxon>Pleosporineae</taxon>
        <taxon>Pleosporaceae</taxon>
        <taxon>Alternaria</taxon>
        <taxon>Alternaria sect. Alternaria</taxon>
        <taxon>Alternaria alternata complex</taxon>
    </lineage>
</organism>
<evidence type="ECO:0000256" key="3">
    <source>
        <dbReference type="ARBA" id="ARBA00022630"/>
    </source>
</evidence>
<accession>A0A4Q4MAR3</accession>
<dbReference type="PROSITE" id="PS51387">
    <property type="entry name" value="FAD_PCMH"/>
    <property type="match status" value="1"/>
</dbReference>
<dbReference type="InterPro" id="IPR012951">
    <property type="entry name" value="BBE"/>
</dbReference>
<keyword evidence="5" id="KW-0560">Oxidoreductase</keyword>
<comment type="caution">
    <text evidence="8">The sequence shown here is derived from an EMBL/GenBank/DDBJ whole genome shotgun (WGS) entry which is preliminary data.</text>
</comment>
<evidence type="ECO:0000256" key="1">
    <source>
        <dbReference type="ARBA" id="ARBA00001974"/>
    </source>
</evidence>
<keyword evidence="3" id="KW-0285">Flavoprotein</keyword>
<feature type="chain" id="PRO_5020865783" description="FAD-binding PCMH-type domain-containing protein" evidence="6">
    <location>
        <begin position="18"/>
        <end position="492"/>
    </location>
</feature>
<dbReference type="Gene3D" id="3.30.43.10">
    <property type="entry name" value="Uridine Diphospho-n-acetylenolpyruvylglucosamine Reductase, domain 2"/>
    <property type="match status" value="1"/>
</dbReference>
<dbReference type="EMBL" id="PDXA01000029">
    <property type="protein sequence ID" value="RYN46534.1"/>
    <property type="molecule type" value="Genomic_DNA"/>
</dbReference>
<evidence type="ECO:0000256" key="5">
    <source>
        <dbReference type="ARBA" id="ARBA00023002"/>
    </source>
</evidence>
<feature type="domain" description="FAD-binding PCMH-type" evidence="7">
    <location>
        <begin position="62"/>
        <end position="232"/>
    </location>
</feature>
<evidence type="ECO:0000256" key="4">
    <source>
        <dbReference type="ARBA" id="ARBA00022827"/>
    </source>
</evidence>
<feature type="signal peptide" evidence="6">
    <location>
        <begin position="1"/>
        <end position="17"/>
    </location>
</feature>
<dbReference type="InterPro" id="IPR016167">
    <property type="entry name" value="FAD-bd_PCMH_sub1"/>
</dbReference>
<dbReference type="GO" id="GO:0016491">
    <property type="term" value="F:oxidoreductase activity"/>
    <property type="evidence" value="ECO:0007669"/>
    <property type="project" value="UniProtKB-KW"/>
</dbReference>
<dbReference type="InterPro" id="IPR006094">
    <property type="entry name" value="Oxid_FAD_bind_N"/>
</dbReference>
<dbReference type="InterPro" id="IPR036318">
    <property type="entry name" value="FAD-bd_PCMH-like_sf"/>
</dbReference>
<comment type="similarity">
    <text evidence="2">Belongs to the oxygen-dependent FAD-linked oxidoreductase family.</text>
</comment>
<evidence type="ECO:0000256" key="6">
    <source>
        <dbReference type="SAM" id="SignalP"/>
    </source>
</evidence>
<dbReference type="PANTHER" id="PTHR42973:SF9">
    <property type="entry name" value="FAD-BINDING PCMH-TYPE DOMAIN-CONTAINING PROTEIN-RELATED"/>
    <property type="match status" value="1"/>
</dbReference>
<dbReference type="Gene3D" id="3.30.465.10">
    <property type="match status" value="1"/>
</dbReference>
<dbReference type="Pfam" id="PF08031">
    <property type="entry name" value="BBE"/>
    <property type="match status" value="1"/>
</dbReference>
<dbReference type="InterPro" id="IPR050416">
    <property type="entry name" value="FAD-linked_Oxidoreductase"/>
</dbReference>
<dbReference type="Pfam" id="PF01565">
    <property type="entry name" value="FAD_binding_4"/>
    <property type="match status" value="1"/>
</dbReference>
<name>A0A4Q4MAR3_9PLEO</name>
<evidence type="ECO:0000313" key="8">
    <source>
        <dbReference type="EMBL" id="RYN46534.1"/>
    </source>
</evidence>
<dbReference type="AlphaFoldDB" id="A0A4Q4MAR3"/>
<dbReference type="InterPro" id="IPR016166">
    <property type="entry name" value="FAD-bd_PCMH"/>
</dbReference>
<protein>
    <recommendedName>
        <fullName evidence="7">FAD-binding PCMH-type domain-containing protein</fullName>
    </recommendedName>
</protein>
<dbReference type="Proteomes" id="UP000292402">
    <property type="component" value="Unassembled WGS sequence"/>
</dbReference>
<gene>
    <name evidence="8" type="ORF">AA0114_g8283</name>
</gene>
<dbReference type="Gene3D" id="3.40.462.20">
    <property type="match status" value="1"/>
</dbReference>
<proteinExistence type="inferred from homology"/>
<evidence type="ECO:0000313" key="9">
    <source>
        <dbReference type="Proteomes" id="UP000292402"/>
    </source>
</evidence>